<dbReference type="EMBL" id="JAHWZX010000004">
    <property type="protein sequence ID" value="MBW4330410.1"/>
    <property type="molecule type" value="Genomic_DNA"/>
</dbReference>
<feature type="coiled-coil region" evidence="1">
    <location>
        <begin position="80"/>
        <end position="107"/>
    </location>
</feature>
<dbReference type="RefSeq" id="WP_219237521.1">
    <property type="nucleotide sequence ID" value="NZ_JAHWZX010000004.1"/>
</dbReference>
<evidence type="ECO:0000313" key="3">
    <source>
        <dbReference type="Proteomes" id="UP001197214"/>
    </source>
</evidence>
<evidence type="ECO:0000256" key="1">
    <source>
        <dbReference type="SAM" id="Coils"/>
    </source>
</evidence>
<reference evidence="2 3" key="1">
    <citation type="submission" date="2021-07" db="EMBL/GenBank/DDBJ databases">
        <title>Stakelama flava sp. nov., a novel endophytic bacterium isolated from branch of Kandelia candel.</title>
        <authorList>
            <person name="Tuo L."/>
        </authorList>
    </citation>
    <scope>NUCLEOTIDE SEQUENCE [LARGE SCALE GENOMIC DNA]</scope>
    <source>
        <strain evidence="2 3">CBK3Z-3</strain>
    </source>
</reference>
<evidence type="ECO:0000313" key="2">
    <source>
        <dbReference type="EMBL" id="MBW4330410.1"/>
    </source>
</evidence>
<keyword evidence="3" id="KW-1185">Reference proteome</keyword>
<sequence length="140" mass="15540">MAIELLDLILSMARITEEETDLLLDNAPRQQIDEVVRDKIRLASALDARLAKLERETPGWRETIDTDLRQSLADASQRLATSAKANATALERKIALAEDLIIAIEQDHRKRQGSSSSYYGAGGVMQRTDLPSPIAINTRL</sequence>
<organism evidence="2 3">
    <name type="scientific">Stakelama flava</name>
    <dbReference type="NCBI Taxonomy" id="2860338"/>
    <lineage>
        <taxon>Bacteria</taxon>
        <taxon>Pseudomonadati</taxon>
        <taxon>Pseudomonadota</taxon>
        <taxon>Alphaproteobacteria</taxon>
        <taxon>Sphingomonadales</taxon>
        <taxon>Sphingomonadaceae</taxon>
        <taxon>Stakelama</taxon>
    </lineage>
</organism>
<comment type="caution">
    <text evidence="2">The sequence shown here is derived from an EMBL/GenBank/DDBJ whole genome shotgun (WGS) entry which is preliminary data.</text>
</comment>
<keyword evidence="1" id="KW-0175">Coiled coil</keyword>
<dbReference type="Proteomes" id="UP001197214">
    <property type="component" value="Unassembled WGS sequence"/>
</dbReference>
<proteinExistence type="predicted"/>
<gene>
    <name evidence="2" type="ORF">KY084_05925</name>
</gene>
<accession>A0ABS6XJN5</accession>
<name>A0ABS6XJN5_9SPHN</name>
<protein>
    <recommendedName>
        <fullName evidence="4">Flagellar protein FlgN</fullName>
    </recommendedName>
</protein>
<evidence type="ECO:0008006" key="4">
    <source>
        <dbReference type="Google" id="ProtNLM"/>
    </source>
</evidence>